<gene>
    <name evidence="1" type="ORF">ACFP1M_00850</name>
</gene>
<evidence type="ECO:0000313" key="2">
    <source>
        <dbReference type="Proteomes" id="UP001596258"/>
    </source>
</evidence>
<dbReference type="Proteomes" id="UP001596258">
    <property type="component" value="Unassembled WGS sequence"/>
</dbReference>
<protein>
    <submittedName>
        <fullName evidence="1">Uncharacterized protein</fullName>
    </submittedName>
</protein>
<accession>A0ABW1U7G9</accession>
<dbReference type="EMBL" id="JBHSSO010000004">
    <property type="protein sequence ID" value="MFC6288758.1"/>
    <property type="molecule type" value="Genomic_DNA"/>
</dbReference>
<organism evidence="1 2">
    <name type="scientific">Levilactobacillus angrenensis</name>
    <dbReference type="NCBI Taxonomy" id="2486020"/>
    <lineage>
        <taxon>Bacteria</taxon>
        <taxon>Bacillati</taxon>
        <taxon>Bacillota</taxon>
        <taxon>Bacilli</taxon>
        <taxon>Lactobacillales</taxon>
        <taxon>Lactobacillaceae</taxon>
        <taxon>Levilactobacillus</taxon>
    </lineage>
</organism>
<evidence type="ECO:0000313" key="1">
    <source>
        <dbReference type="EMBL" id="MFC6288758.1"/>
    </source>
</evidence>
<dbReference type="RefSeq" id="WP_125575464.1">
    <property type="nucleotide sequence ID" value="NZ_JBHSSO010000004.1"/>
</dbReference>
<keyword evidence="2" id="KW-1185">Reference proteome</keyword>
<name>A0ABW1U7G9_9LACO</name>
<reference evidence="2" key="1">
    <citation type="journal article" date="2019" name="Int. J. Syst. Evol. Microbiol.">
        <title>The Global Catalogue of Microorganisms (GCM) 10K type strain sequencing project: providing services to taxonomists for standard genome sequencing and annotation.</title>
        <authorList>
            <consortium name="The Broad Institute Genomics Platform"/>
            <consortium name="The Broad Institute Genome Sequencing Center for Infectious Disease"/>
            <person name="Wu L."/>
            <person name="Ma J."/>
        </authorList>
    </citation>
    <scope>NUCLEOTIDE SEQUENCE [LARGE SCALE GENOMIC DNA]</scope>
    <source>
        <strain evidence="2">CCM 8893</strain>
    </source>
</reference>
<sequence length="147" mass="16707">MKKKLKLKNHFNPEVKSVQLGEQSPHNEQRFAFNFSFVTSNRKYNFSGKHFDKSIKNKLVEKMIRLSNDDLVTVLGWPKESGVENLPDHAVRLAVNAEFVTSGRAAACLAGMWIFRLAKSSRVVGKIKGTTFYVLAIDTTFDLYQHS</sequence>
<proteinExistence type="predicted"/>
<comment type="caution">
    <text evidence="1">The sequence shown here is derived from an EMBL/GenBank/DDBJ whole genome shotgun (WGS) entry which is preliminary data.</text>
</comment>